<evidence type="ECO:0000313" key="2">
    <source>
        <dbReference type="EMBL" id="GAA2944871.1"/>
    </source>
</evidence>
<evidence type="ECO:0000256" key="1">
    <source>
        <dbReference type="SAM" id="MobiDB-lite"/>
    </source>
</evidence>
<evidence type="ECO:0000313" key="3">
    <source>
        <dbReference type="Proteomes" id="UP001500403"/>
    </source>
</evidence>
<dbReference type="Proteomes" id="UP001500403">
    <property type="component" value="Unassembled WGS sequence"/>
</dbReference>
<feature type="region of interest" description="Disordered" evidence="1">
    <location>
        <begin position="1"/>
        <end position="27"/>
    </location>
</feature>
<gene>
    <name evidence="2" type="ORF">GCM10010446_32720</name>
</gene>
<accession>A0ABN3XBS0</accession>
<dbReference type="EMBL" id="BAAAUD010000034">
    <property type="protein sequence ID" value="GAA2944871.1"/>
    <property type="molecule type" value="Genomic_DNA"/>
</dbReference>
<reference evidence="2 3" key="1">
    <citation type="journal article" date="2019" name="Int. J. Syst. Evol. Microbiol.">
        <title>The Global Catalogue of Microorganisms (GCM) 10K type strain sequencing project: providing services to taxonomists for standard genome sequencing and annotation.</title>
        <authorList>
            <consortium name="The Broad Institute Genomics Platform"/>
            <consortium name="The Broad Institute Genome Sequencing Center for Infectious Disease"/>
            <person name="Wu L."/>
            <person name="Ma J."/>
        </authorList>
    </citation>
    <scope>NUCLEOTIDE SEQUENCE [LARGE SCALE GENOMIC DNA]</scope>
    <source>
        <strain evidence="2 3">JCM 9088</strain>
    </source>
</reference>
<keyword evidence="3" id="KW-1185">Reference proteome</keyword>
<sequence length="178" mass="19033">MVTAHSVVQRTLPRAPGTRGNVSSAQPPADAAAYSWIRDRVLKTALGFERPPWAPLRQWWQRSARLPLILGVRVFPSAGGADELALSQVLSGIPAAARAALALYVFDALAEDEIVPVLSAAGVADPRAALRTALSVPNVQDGSAAALLRTGEFDPGLVQLHPTDLLRRRNRARLRPPS</sequence>
<name>A0ABN3XBS0_9ACTN</name>
<protein>
    <submittedName>
        <fullName evidence="2">Uncharacterized protein</fullName>
    </submittedName>
</protein>
<organism evidence="2 3">
    <name type="scientific">Streptomyces enissocaesilis</name>
    <dbReference type="NCBI Taxonomy" id="332589"/>
    <lineage>
        <taxon>Bacteria</taxon>
        <taxon>Bacillati</taxon>
        <taxon>Actinomycetota</taxon>
        <taxon>Actinomycetes</taxon>
        <taxon>Kitasatosporales</taxon>
        <taxon>Streptomycetaceae</taxon>
        <taxon>Streptomyces</taxon>
        <taxon>Streptomyces rochei group</taxon>
    </lineage>
</organism>
<comment type="caution">
    <text evidence="2">The sequence shown here is derived from an EMBL/GenBank/DDBJ whole genome shotgun (WGS) entry which is preliminary data.</text>
</comment>
<proteinExistence type="predicted"/>